<keyword evidence="3" id="KW-1185">Reference proteome</keyword>
<accession>A0A1I3JW15</accession>
<dbReference type="Proteomes" id="UP000199630">
    <property type="component" value="Unassembled WGS sequence"/>
</dbReference>
<dbReference type="RefSeq" id="WP_090056690.1">
    <property type="nucleotide sequence ID" value="NZ_FORH01000001.1"/>
</dbReference>
<reference evidence="3" key="1">
    <citation type="submission" date="2016-10" db="EMBL/GenBank/DDBJ databases">
        <authorList>
            <person name="Varghese N."/>
            <person name="Submissions S."/>
        </authorList>
    </citation>
    <scope>NUCLEOTIDE SEQUENCE [LARGE SCALE GENOMIC DNA]</scope>
    <source>
        <strain evidence="3">DSM 26471</strain>
    </source>
</reference>
<evidence type="ECO:0000313" key="3">
    <source>
        <dbReference type="Proteomes" id="UP000199630"/>
    </source>
</evidence>
<gene>
    <name evidence="2" type="ORF">SAMN04487991_0483</name>
</gene>
<dbReference type="AlphaFoldDB" id="A0A1I3JW15"/>
<organism evidence="2 3">
    <name type="scientific">Celeribacter neptunius</name>
    <dbReference type="NCBI Taxonomy" id="588602"/>
    <lineage>
        <taxon>Bacteria</taxon>
        <taxon>Pseudomonadati</taxon>
        <taxon>Pseudomonadota</taxon>
        <taxon>Alphaproteobacteria</taxon>
        <taxon>Rhodobacterales</taxon>
        <taxon>Roseobacteraceae</taxon>
        <taxon>Celeribacter</taxon>
    </lineage>
</organism>
<sequence>MKPVFLALSLSLSLALPAALAADGTPIGRAPAAVPTDRSTDLWQALVSTSNGDTRLYLAACCKVCKKGKACGDSCISRSYTCHKAPGCACDG</sequence>
<dbReference type="EMBL" id="FORH01000001">
    <property type="protein sequence ID" value="SFI64346.1"/>
    <property type="molecule type" value="Genomic_DNA"/>
</dbReference>
<proteinExistence type="predicted"/>
<evidence type="ECO:0000256" key="1">
    <source>
        <dbReference type="SAM" id="SignalP"/>
    </source>
</evidence>
<name>A0A1I3JW15_9RHOB</name>
<feature type="signal peptide" evidence="1">
    <location>
        <begin position="1"/>
        <end position="21"/>
    </location>
</feature>
<dbReference type="STRING" id="588602.SAMN04487991_0483"/>
<evidence type="ECO:0000313" key="2">
    <source>
        <dbReference type="EMBL" id="SFI64346.1"/>
    </source>
</evidence>
<feature type="chain" id="PRO_5011481580" evidence="1">
    <location>
        <begin position="22"/>
        <end position="92"/>
    </location>
</feature>
<keyword evidence="1" id="KW-0732">Signal</keyword>
<protein>
    <submittedName>
        <fullName evidence="2">Uncharacterized protein</fullName>
    </submittedName>
</protein>